<feature type="signal peptide" evidence="3">
    <location>
        <begin position="1"/>
        <end position="22"/>
    </location>
</feature>
<keyword evidence="5" id="KW-1185">Reference proteome</keyword>
<evidence type="ECO:0000256" key="3">
    <source>
        <dbReference type="SAM" id="SignalP"/>
    </source>
</evidence>
<dbReference type="PANTHER" id="PTHR43649:SF12">
    <property type="entry name" value="DIACETYLCHITOBIOSE BINDING PROTEIN DASA"/>
    <property type="match status" value="1"/>
</dbReference>
<dbReference type="Proteomes" id="UP000028302">
    <property type="component" value="Unassembled WGS sequence"/>
</dbReference>
<feature type="chain" id="PRO_5001776439" evidence="3">
    <location>
        <begin position="23"/>
        <end position="438"/>
    </location>
</feature>
<dbReference type="STRING" id="1304275.C41B8_13935"/>
<accession>A0A084IIS7</accession>
<dbReference type="eggNOG" id="COG1653">
    <property type="taxonomic scope" value="Bacteria"/>
</dbReference>
<evidence type="ECO:0000313" key="4">
    <source>
        <dbReference type="EMBL" id="KEZ76611.1"/>
    </source>
</evidence>
<name>A0A084IIS7_SALHC</name>
<proteinExistence type="inferred from homology"/>
<dbReference type="OrthoDB" id="9804061at2"/>
<comment type="subcellular location">
    <subcellularLocation>
        <location evidence="1">Periplasm</location>
    </subcellularLocation>
</comment>
<dbReference type="CDD" id="cd13585">
    <property type="entry name" value="PBP2_TMBP_like"/>
    <property type="match status" value="1"/>
</dbReference>
<reference evidence="4 5" key="1">
    <citation type="submission" date="2013-03" db="EMBL/GenBank/DDBJ databases">
        <title>Salinisphaera hydrothermalis C41B8 Genome Sequencing.</title>
        <authorList>
            <person name="Li C."/>
            <person name="Lai Q."/>
            <person name="Shao Z."/>
        </authorList>
    </citation>
    <scope>NUCLEOTIDE SEQUENCE [LARGE SCALE GENOMIC DNA]</scope>
    <source>
        <strain evidence="4 5">C41B8</strain>
    </source>
</reference>
<gene>
    <name evidence="4" type="ORF">C41B8_13935</name>
</gene>
<evidence type="ECO:0000313" key="5">
    <source>
        <dbReference type="Proteomes" id="UP000028302"/>
    </source>
</evidence>
<dbReference type="AlphaFoldDB" id="A0A084IIS7"/>
<evidence type="ECO:0000256" key="1">
    <source>
        <dbReference type="ARBA" id="ARBA00004418"/>
    </source>
</evidence>
<dbReference type="GO" id="GO:0042597">
    <property type="term" value="C:periplasmic space"/>
    <property type="evidence" value="ECO:0007669"/>
    <property type="project" value="UniProtKB-SubCell"/>
</dbReference>
<dbReference type="EMBL" id="APNK01000025">
    <property type="protein sequence ID" value="KEZ76611.1"/>
    <property type="molecule type" value="Genomic_DNA"/>
</dbReference>
<dbReference type="SUPFAM" id="SSF53850">
    <property type="entry name" value="Periplasmic binding protein-like II"/>
    <property type="match status" value="1"/>
</dbReference>
<dbReference type="Gene3D" id="3.40.190.10">
    <property type="entry name" value="Periplasmic binding protein-like II"/>
    <property type="match status" value="2"/>
</dbReference>
<dbReference type="InterPro" id="IPR006059">
    <property type="entry name" value="SBP"/>
</dbReference>
<dbReference type="InterPro" id="IPR050490">
    <property type="entry name" value="Bact_solute-bd_prot1"/>
</dbReference>
<dbReference type="PATRIC" id="fig|1304275.5.peg.2849"/>
<sequence length="438" mass="48121">MRIKFLVAGLMLGAGGMTAAQAATQITIATVNNPDMQTMEKLAPAFEKSHPDIKVNFVTLPENEVRQKMTTDIATNAGQYDALMISNYEVPIWAKNGWLVPFDNVPASYDESDMIPTVKKALSANGKLYAMPFYAESSMTYYRKDLFKKAGLTMPEHPKWSQIQQFAKKLNDPKNNTYGICLRGLPGWGENMALFSTMVNSYGGRWFDMNWKPQLTSSAWKKAATEYKNLVTKYGPPGVTSNGFTESETLFANGQCAMWVDSTVAAGYLSDPANSKVAKDVGFAQSPYATTKKGSHWLYSWALAVPKSSNHKEAAKTFIEWATSKKYIDLVGQKKGWVSVPPGTRKSTYENAEYKKVAPFASLVLNAIQTADPKDPSAKPVPYTGIQFVDIPPFQAIGTRVGQILAGIVAGQTSVDQGLSQANSVTKRMMQQAGYPKK</sequence>
<dbReference type="RefSeq" id="WP_037339458.1">
    <property type="nucleotide sequence ID" value="NZ_APNK01000025.1"/>
</dbReference>
<organism evidence="4 5">
    <name type="scientific">Salinisphaera hydrothermalis (strain C41B8)</name>
    <dbReference type="NCBI Taxonomy" id="1304275"/>
    <lineage>
        <taxon>Bacteria</taxon>
        <taxon>Pseudomonadati</taxon>
        <taxon>Pseudomonadota</taxon>
        <taxon>Gammaproteobacteria</taxon>
        <taxon>Salinisphaerales</taxon>
        <taxon>Salinisphaeraceae</taxon>
        <taxon>Salinisphaera</taxon>
    </lineage>
</organism>
<dbReference type="Pfam" id="PF01547">
    <property type="entry name" value="SBP_bac_1"/>
    <property type="match status" value="1"/>
</dbReference>
<comment type="similarity">
    <text evidence="2">Belongs to the bacterial solute-binding protein 1 family.</text>
</comment>
<comment type="caution">
    <text evidence="4">The sequence shown here is derived from an EMBL/GenBank/DDBJ whole genome shotgun (WGS) entry which is preliminary data.</text>
</comment>
<protein>
    <submittedName>
        <fullName evidence="4">Family 1 extracellular solute-binding protein</fullName>
    </submittedName>
</protein>
<dbReference type="PANTHER" id="PTHR43649">
    <property type="entry name" value="ARABINOSE-BINDING PROTEIN-RELATED"/>
    <property type="match status" value="1"/>
</dbReference>
<evidence type="ECO:0000256" key="2">
    <source>
        <dbReference type="ARBA" id="ARBA00008520"/>
    </source>
</evidence>
<keyword evidence="3" id="KW-0732">Signal</keyword>